<dbReference type="InterPro" id="IPR036412">
    <property type="entry name" value="HAD-like_sf"/>
</dbReference>
<gene>
    <name evidence="1" type="ORF">QIT00_18345</name>
</gene>
<dbReference type="EC" id="3.1.3.-" evidence="1"/>
<keyword evidence="1" id="KW-0378">Hydrolase</keyword>
<name>A0ABT6SY16_9ACTN</name>
<reference evidence="1 2" key="1">
    <citation type="submission" date="2023-05" db="EMBL/GenBank/DDBJ databases">
        <title>Draft genome sequence of Streptomyces sp. B-S-A12 isolated from a cave soil in Thailand.</title>
        <authorList>
            <person name="Chamroensaksri N."/>
            <person name="Muangham S."/>
        </authorList>
    </citation>
    <scope>NUCLEOTIDE SEQUENCE [LARGE SCALE GENOMIC DNA]</scope>
    <source>
        <strain evidence="1 2">B-S-A12</strain>
    </source>
</reference>
<evidence type="ECO:0000313" key="2">
    <source>
        <dbReference type="Proteomes" id="UP001237105"/>
    </source>
</evidence>
<dbReference type="EMBL" id="JASCIS010000017">
    <property type="protein sequence ID" value="MDI3420491.1"/>
    <property type="molecule type" value="Genomic_DNA"/>
</dbReference>
<dbReference type="CDD" id="cd07516">
    <property type="entry name" value="HAD_Pase"/>
    <property type="match status" value="1"/>
</dbReference>
<sequence length="330" mass="33707">MGPAGPAGAAATSWDAATARDADTARVVTVGSMKAGAAAQAAAQRDALAAAAEPGTFPYKLIATDLDGTLLRSDETISPRTRAALETACGLGAAHIVVTGRAVPWTRHILDDLGYEGIAVCGQGAQVYHAGEHRLLTSVTLDRQLAGLALAKLEAEIGPLALAASRDGVDGEVLVGPGYRVQEGPLPVVEFTDSADLWSAPLNKLYVQHPGLSDDALAEVARRIAGDLVGVTMAGPGIVELLPLGLSKATGLSLAARRLGAKAKDTIAFGDMPNDVPMFGWAAHSVAMANAHDELKAVADEVTASNEDDGIALVLERLLADRGSFGGPGS</sequence>
<proteinExistence type="predicted"/>
<keyword evidence="2" id="KW-1185">Reference proteome</keyword>
<organism evidence="1 2">
    <name type="scientific">Streptomyces luteolus</name>
    <dbReference type="NCBI Taxonomy" id="3043615"/>
    <lineage>
        <taxon>Bacteria</taxon>
        <taxon>Bacillati</taxon>
        <taxon>Actinomycetota</taxon>
        <taxon>Actinomycetes</taxon>
        <taxon>Kitasatosporales</taxon>
        <taxon>Streptomycetaceae</taxon>
        <taxon>Streptomyces</taxon>
    </lineage>
</organism>
<dbReference type="RefSeq" id="WP_282536368.1">
    <property type="nucleotide sequence ID" value="NZ_JASCIS010000017.1"/>
</dbReference>
<evidence type="ECO:0000313" key="1">
    <source>
        <dbReference type="EMBL" id="MDI3420491.1"/>
    </source>
</evidence>
<dbReference type="GO" id="GO:0016787">
    <property type="term" value="F:hydrolase activity"/>
    <property type="evidence" value="ECO:0007669"/>
    <property type="project" value="UniProtKB-KW"/>
</dbReference>
<protein>
    <submittedName>
        <fullName evidence="1">HAD family hydrolase</fullName>
        <ecNumber evidence="1">3.1.3.-</ecNumber>
    </submittedName>
</protein>
<dbReference type="PANTHER" id="PTHR10000:SF8">
    <property type="entry name" value="HAD SUPERFAMILY HYDROLASE-LIKE, TYPE 3"/>
    <property type="match status" value="1"/>
</dbReference>
<dbReference type="InterPro" id="IPR023214">
    <property type="entry name" value="HAD_sf"/>
</dbReference>
<dbReference type="SUPFAM" id="SSF56784">
    <property type="entry name" value="HAD-like"/>
    <property type="match status" value="1"/>
</dbReference>
<dbReference type="PANTHER" id="PTHR10000">
    <property type="entry name" value="PHOSPHOSERINE PHOSPHATASE"/>
    <property type="match status" value="1"/>
</dbReference>
<dbReference type="Proteomes" id="UP001237105">
    <property type="component" value="Unassembled WGS sequence"/>
</dbReference>
<dbReference type="Gene3D" id="3.30.1240.10">
    <property type="match status" value="1"/>
</dbReference>
<dbReference type="Pfam" id="PF08282">
    <property type="entry name" value="Hydrolase_3"/>
    <property type="match status" value="1"/>
</dbReference>
<comment type="caution">
    <text evidence="1">The sequence shown here is derived from an EMBL/GenBank/DDBJ whole genome shotgun (WGS) entry which is preliminary data.</text>
</comment>
<dbReference type="Gene3D" id="3.40.50.1000">
    <property type="entry name" value="HAD superfamily/HAD-like"/>
    <property type="match status" value="1"/>
</dbReference>
<accession>A0ABT6SY16</accession>